<evidence type="ECO:0000256" key="11">
    <source>
        <dbReference type="ARBA" id="ARBA00023180"/>
    </source>
</evidence>
<dbReference type="OrthoDB" id="6020543at2759"/>
<feature type="signal peptide" evidence="19">
    <location>
        <begin position="1"/>
        <end position="20"/>
    </location>
</feature>
<evidence type="ECO:0000256" key="14">
    <source>
        <dbReference type="ARBA" id="ARBA00023295"/>
    </source>
</evidence>
<feature type="region of interest" description="Disordered" evidence="18">
    <location>
        <begin position="491"/>
        <end position="513"/>
    </location>
</feature>
<dbReference type="GO" id="GO:0008061">
    <property type="term" value="F:chitin binding"/>
    <property type="evidence" value="ECO:0007669"/>
    <property type="project" value="UniProtKB-KW"/>
</dbReference>
<dbReference type="PANTHER" id="PTHR45708:SF47">
    <property type="entry name" value="ENDOCHITINASE A"/>
    <property type="match status" value="1"/>
</dbReference>
<keyword evidence="7 19" id="KW-0732">Signal</keyword>
<evidence type="ECO:0000256" key="7">
    <source>
        <dbReference type="ARBA" id="ARBA00022729"/>
    </source>
</evidence>
<evidence type="ECO:0000256" key="18">
    <source>
        <dbReference type="SAM" id="MobiDB-lite"/>
    </source>
</evidence>
<feature type="compositionally biased region" description="Low complexity" evidence="18">
    <location>
        <begin position="439"/>
        <end position="469"/>
    </location>
</feature>
<feature type="region of interest" description="Disordered" evidence="18">
    <location>
        <begin position="416"/>
        <end position="469"/>
    </location>
</feature>
<dbReference type="InterPro" id="IPR017853">
    <property type="entry name" value="GH"/>
</dbReference>
<dbReference type="InterPro" id="IPR050542">
    <property type="entry name" value="Glycosyl_Hydrlase18_Chitinase"/>
</dbReference>
<dbReference type="PANTHER" id="PTHR45708">
    <property type="entry name" value="ENDOCHITINASE"/>
    <property type="match status" value="1"/>
</dbReference>
<organism evidence="21 22">
    <name type="scientific">Myriangium duriaei CBS 260.36</name>
    <dbReference type="NCBI Taxonomy" id="1168546"/>
    <lineage>
        <taxon>Eukaryota</taxon>
        <taxon>Fungi</taxon>
        <taxon>Dikarya</taxon>
        <taxon>Ascomycota</taxon>
        <taxon>Pezizomycotina</taxon>
        <taxon>Dothideomycetes</taxon>
        <taxon>Dothideomycetidae</taxon>
        <taxon>Myriangiales</taxon>
        <taxon>Myriangiaceae</taxon>
        <taxon>Myriangium</taxon>
    </lineage>
</organism>
<comment type="subcellular location">
    <subcellularLocation>
        <location evidence="2">Cell membrane</location>
        <topology evidence="2">Lipid-anchor</topology>
        <topology evidence="2">GPI-anchor</topology>
    </subcellularLocation>
</comment>
<feature type="compositionally biased region" description="Low complexity" evidence="18">
    <location>
        <begin position="492"/>
        <end position="513"/>
    </location>
</feature>
<evidence type="ECO:0000256" key="2">
    <source>
        <dbReference type="ARBA" id="ARBA00004609"/>
    </source>
</evidence>
<dbReference type="GO" id="GO:0008843">
    <property type="term" value="F:endochitinase activity"/>
    <property type="evidence" value="ECO:0007669"/>
    <property type="project" value="UniProtKB-EC"/>
</dbReference>
<evidence type="ECO:0000256" key="19">
    <source>
        <dbReference type="SAM" id="SignalP"/>
    </source>
</evidence>
<keyword evidence="15" id="KW-0624">Polysaccharide degradation</keyword>
<evidence type="ECO:0000256" key="6">
    <source>
        <dbReference type="ARBA" id="ARBA00022669"/>
    </source>
</evidence>
<evidence type="ECO:0000256" key="15">
    <source>
        <dbReference type="ARBA" id="ARBA00023326"/>
    </source>
</evidence>
<comment type="caution">
    <text evidence="21">The sequence shown here is derived from an EMBL/GenBank/DDBJ whole genome shotgun (WGS) entry which is preliminary data.</text>
</comment>
<evidence type="ECO:0000313" key="21">
    <source>
        <dbReference type="EMBL" id="KAF2150109.1"/>
    </source>
</evidence>
<dbReference type="Proteomes" id="UP000799439">
    <property type="component" value="Unassembled WGS sequence"/>
</dbReference>
<dbReference type="PROSITE" id="PS01095">
    <property type="entry name" value="GH18_1"/>
    <property type="match status" value="1"/>
</dbReference>
<reference evidence="21" key="1">
    <citation type="journal article" date="2020" name="Stud. Mycol.">
        <title>101 Dothideomycetes genomes: a test case for predicting lifestyles and emergence of pathogens.</title>
        <authorList>
            <person name="Haridas S."/>
            <person name="Albert R."/>
            <person name="Binder M."/>
            <person name="Bloem J."/>
            <person name="Labutti K."/>
            <person name="Salamov A."/>
            <person name="Andreopoulos B."/>
            <person name="Baker S."/>
            <person name="Barry K."/>
            <person name="Bills G."/>
            <person name="Bluhm B."/>
            <person name="Cannon C."/>
            <person name="Castanera R."/>
            <person name="Culley D."/>
            <person name="Daum C."/>
            <person name="Ezra D."/>
            <person name="Gonzalez J."/>
            <person name="Henrissat B."/>
            <person name="Kuo A."/>
            <person name="Liang C."/>
            <person name="Lipzen A."/>
            <person name="Lutzoni F."/>
            <person name="Magnuson J."/>
            <person name="Mondo S."/>
            <person name="Nolan M."/>
            <person name="Ohm R."/>
            <person name="Pangilinan J."/>
            <person name="Park H.-J."/>
            <person name="Ramirez L."/>
            <person name="Alfaro M."/>
            <person name="Sun H."/>
            <person name="Tritt A."/>
            <person name="Yoshinaga Y."/>
            <person name="Zwiers L.-H."/>
            <person name="Turgeon B."/>
            <person name="Goodwin S."/>
            <person name="Spatafora J."/>
            <person name="Crous P."/>
            <person name="Grigoriev I."/>
        </authorList>
    </citation>
    <scope>NUCLEOTIDE SEQUENCE</scope>
    <source>
        <strain evidence="21">CBS 260.36</strain>
    </source>
</reference>
<dbReference type="SUPFAM" id="SSF51445">
    <property type="entry name" value="(Trans)glycosidases"/>
    <property type="match status" value="1"/>
</dbReference>
<comment type="similarity">
    <text evidence="16">Belongs to the glycosyl hydrolase 18 family. Chitinase class III subfamily.</text>
</comment>
<gene>
    <name evidence="21" type="ORF">K461DRAFT_323576</name>
</gene>
<dbReference type="GO" id="GO:0005576">
    <property type="term" value="C:extracellular region"/>
    <property type="evidence" value="ECO:0007669"/>
    <property type="project" value="TreeGrafter"/>
</dbReference>
<keyword evidence="11" id="KW-0325">Glycoprotein</keyword>
<keyword evidence="9" id="KW-0146">Chitin degradation</keyword>
<evidence type="ECO:0000256" key="12">
    <source>
        <dbReference type="ARBA" id="ARBA00023277"/>
    </source>
</evidence>
<feature type="compositionally biased region" description="Low complexity" evidence="18">
    <location>
        <begin position="416"/>
        <end position="430"/>
    </location>
</feature>
<keyword evidence="8 17" id="KW-0378">Hydrolase</keyword>
<dbReference type="GO" id="GO:0000272">
    <property type="term" value="P:polysaccharide catabolic process"/>
    <property type="evidence" value="ECO:0007669"/>
    <property type="project" value="UniProtKB-KW"/>
</dbReference>
<name>A0A9P4J0C1_9PEZI</name>
<keyword evidence="10" id="KW-0472">Membrane</keyword>
<dbReference type="GO" id="GO:0005886">
    <property type="term" value="C:plasma membrane"/>
    <property type="evidence" value="ECO:0007669"/>
    <property type="project" value="UniProtKB-SubCell"/>
</dbReference>
<dbReference type="GO" id="GO:0006032">
    <property type="term" value="P:chitin catabolic process"/>
    <property type="evidence" value="ECO:0007669"/>
    <property type="project" value="UniProtKB-KW"/>
</dbReference>
<keyword evidence="6" id="KW-0147">Chitin-binding</keyword>
<dbReference type="EMBL" id="ML996090">
    <property type="protein sequence ID" value="KAF2150109.1"/>
    <property type="molecule type" value="Genomic_DNA"/>
</dbReference>
<keyword evidence="13" id="KW-0449">Lipoprotein</keyword>
<dbReference type="CDD" id="cd02877">
    <property type="entry name" value="GH18_hevamine_XipI_class_III"/>
    <property type="match status" value="1"/>
</dbReference>
<dbReference type="Pfam" id="PF00704">
    <property type="entry name" value="Glyco_hydro_18"/>
    <property type="match status" value="1"/>
</dbReference>
<dbReference type="AlphaFoldDB" id="A0A9P4J0C1"/>
<proteinExistence type="inferred from homology"/>
<keyword evidence="4" id="KW-1003">Cell membrane</keyword>
<keyword evidence="12" id="KW-0119">Carbohydrate metabolism</keyword>
<evidence type="ECO:0000256" key="3">
    <source>
        <dbReference type="ARBA" id="ARBA00012729"/>
    </source>
</evidence>
<evidence type="ECO:0000256" key="9">
    <source>
        <dbReference type="ARBA" id="ARBA00023024"/>
    </source>
</evidence>
<protein>
    <recommendedName>
        <fullName evidence="3">chitinase</fullName>
        <ecNumber evidence="3">3.2.1.14</ecNumber>
    </recommendedName>
</protein>
<comment type="catalytic activity">
    <reaction evidence="1">
        <text>Random endo-hydrolysis of N-acetyl-beta-D-glucosaminide (1-&gt;4)-beta-linkages in chitin and chitodextrins.</text>
        <dbReference type="EC" id="3.2.1.14"/>
    </reaction>
</comment>
<evidence type="ECO:0000256" key="10">
    <source>
        <dbReference type="ARBA" id="ARBA00023136"/>
    </source>
</evidence>
<evidence type="ECO:0000256" key="4">
    <source>
        <dbReference type="ARBA" id="ARBA00022475"/>
    </source>
</evidence>
<keyword evidence="14 17" id="KW-0326">Glycosidase</keyword>
<evidence type="ECO:0000256" key="13">
    <source>
        <dbReference type="ARBA" id="ARBA00023288"/>
    </source>
</evidence>
<evidence type="ECO:0000256" key="17">
    <source>
        <dbReference type="RuleBase" id="RU000489"/>
    </source>
</evidence>
<evidence type="ECO:0000256" key="8">
    <source>
        <dbReference type="ARBA" id="ARBA00022801"/>
    </source>
</evidence>
<evidence type="ECO:0000313" key="22">
    <source>
        <dbReference type="Proteomes" id="UP000799439"/>
    </source>
</evidence>
<feature type="domain" description="GH18" evidence="20">
    <location>
        <begin position="28"/>
        <end position="362"/>
    </location>
</feature>
<evidence type="ECO:0000259" key="20">
    <source>
        <dbReference type="PROSITE" id="PS51910"/>
    </source>
</evidence>
<dbReference type="PROSITE" id="PS51910">
    <property type="entry name" value="GH18_2"/>
    <property type="match status" value="1"/>
</dbReference>
<dbReference type="Gene3D" id="3.20.20.80">
    <property type="entry name" value="Glycosidases"/>
    <property type="match status" value="1"/>
</dbReference>
<dbReference type="InterPro" id="IPR045321">
    <property type="entry name" value="Cts1-like"/>
</dbReference>
<keyword evidence="5" id="KW-0336">GPI-anchor</keyword>
<feature type="chain" id="PRO_5040201797" description="chitinase" evidence="19">
    <location>
        <begin position="21"/>
        <end position="952"/>
    </location>
</feature>
<evidence type="ECO:0000256" key="16">
    <source>
        <dbReference type="ARBA" id="ARBA00025727"/>
    </source>
</evidence>
<evidence type="ECO:0000256" key="5">
    <source>
        <dbReference type="ARBA" id="ARBA00022622"/>
    </source>
</evidence>
<sequence length="952" mass="98062">MARFTLALAALLSFVSTTIAAFNAASDTNVAVYWGQGAYQARLVETCKNPSVDIVIIGFVNVFPDQADSGGYPGTNFGNACQYATYTNKTGGATSLHSACTYIGPDITTCQKTYGKKVLLSLGGAWPPTYFIAGTVQAKSFANFMWGAFGPVTSTWTKAKNPRPFGTAVVDGFDFDIESATNPVPTYNGVAVDDYKTRGYVQMIQQLKNVLFPKDTSKKYYISGAPQCVIPDAHLGTAVKQAWFDFLFIQFYNTASCSARTGIQHINGKTTNDISFNTWANVEFFNKNIKLYIGLPAATNASGSASYYLTPKEAKTLITKFLPNAKFGGVMLWEATFAVHNVVCGNNYITWMKKILNAVASNKSITVTCSTKRMLQEQHLKRDDATIAAQAAISGSVSAGSDGIIGAENLTPNAASSTTTVASANTPTPSIETSTSASPPVVTVTPEQVTSPAPASSPAPSSVPASTDPAVLTSASSASIPNVVPLMQIPNSATTSSGSSASSETPAATPALSTSSNSVISAVNSTSAPVPVSSAPIVSSDSSSLSVNSTTAANVTVAPTVQGHFASSTDSASPNASTTATDPTVASLFSEPSTNPPNATVTPSLTTTVVTQSTTTETVFTTVVRTKIEDNTTKLITTAVPVSTTTIVIDVTVTVFETPTPVTSDITTTTVASCDSSDPACTSSKKTLTVVTTTTIIEHATVTVQPQPERKKKTTTLYVTEITTTVIDVIYNPDASLYNPHSTDSVSTRTQHITRTATVNSTVTVTPMTTTQKSTTTVFEFVTIMPVAVQVKQGGNKVVAGDKAKASLATDAVAASGSLAAAASSGVLSQTKSAAGRLSPKDGGSWTHMLIASLFLAPIITMTGQDNKNSGASGAATAVTSTLGNLVGGVSRTAGGVVGAAGRGLGDTVTGVTGNAGKPVGDALNSLGNGVQDGTTQLAHGVEGAGQGKKVW</sequence>
<dbReference type="EC" id="3.2.1.14" evidence="3"/>
<dbReference type="InterPro" id="IPR001579">
    <property type="entry name" value="Glyco_hydro_18_chit_AS"/>
</dbReference>
<dbReference type="InterPro" id="IPR001223">
    <property type="entry name" value="Glyco_hydro18_cat"/>
</dbReference>
<accession>A0A9P4J0C1</accession>
<keyword evidence="22" id="KW-1185">Reference proteome</keyword>
<evidence type="ECO:0000256" key="1">
    <source>
        <dbReference type="ARBA" id="ARBA00000822"/>
    </source>
</evidence>
<dbReference type="GO" id="GO:0098552">
    <property type="term" value="C:side of membrane"/>
    <property type="evidence" value="ECO:0007669"/>
    <property type="project" value="UniProtKB-KW"/>
</dbReference>